<dbReference type="SUPFAM" id="SSF48726">
    <property type="entry name" value="Immunoglobulin"/>
    <property type="match status" value="2"/>
</dbReference>
<evidence type="ECO:0000313" key="6">
    <source>
        <dbReference type="EMBL" id="KAJ8019398.1"/>
    </source>
</evidence>
<dbReference type="InterPro" id="IPR036179">
    <property type="entry name" value="Ig-like_dom_sf"/>
</dbReference>
<dbReference type="Proteomes" id="UP001152320">
    <property type="component" value="Unassembled WGS sequence"/>
</dbReference>
<proteinExistence type="inferred from homology"/>
<keyword evidence="4" id="KW-0732">Signal</keyword>
<evidence type="ECO:0000259" key="5">
    <source>
        <dbReference type="PROSITE" id="PS51720"/>
    </source>
</evidence>
<dbReference type="InterPro" id="IPR045058">
    <property type="entry name" value="GIMA/IAN/Toc"/>
</dbReference>
<evidence type="ECO:0000256" key="2">
    <source>
        <dbReference type="ARBA" id="ARBA00022741"/>
    </source>
</evidence>
<dbReference type="InterPro" id="IPR006703">
    <property type="entry name" value="G_AIG1"/>
</dbReference>
<evidence type="ECO:0000313" key="7">
    <source>
        <dbReference type="Proteomes" id="UP001152320"/>
    </source>
</evidence>
<dbReference type="PROSITE" id="PS51720">
    <property type="entry name" value="G_AIG1"/>
    <property type="match status" value="1"/>
</dbReference>
<sequence>MKLFSTVLLLLKTLVCLSDGIVEEGCSSVQYLELGKSGTIQCSFQEDYFALFWHNSTDVTMVPILVLKDSVKSGAGYLSGDFDVHSNGSLIIHNVSLEHEHSFAVLKFDSNVDDPDVHVVSLQTFLEPKKPYPLVSECGNQRKVCFLPTESSPVLNCLVVSSRPVIDLVWKVRTYLGDWEISSEKNVVDGPAEYCFTSRATTRNAFIYTHVISFLVCEAAGLEEVIEMDETEVLLLNNDFNFSSVSSHPLYFQNREEIVLKCGMFHGGHSYIVWMRIVNDEHHYLLYSVNVEEKFTSTYGNGYHLGDEGTLTVPLSGIQHDGLYYCIYGNGETERVEAIDVTIYVRRRRKMASDSQGAQMDKEEGIPLRIEERKKMKEKGTSVSHEHTVTHIAQDYFLTLSHQYSLAAGIEERAEKLARDKYTLRENQSSPSNAETDDLTIVILGKTGVGKSATANSILGEMVFVEDLHTEPVTLKPQRETRKINGREISVIDTPGLEDTSFNLCKINKEVEEIMKLSSPGIDAFIYVLSIAAPRLTEEDLKTVLNLEREFGANMEKYWILVYSHAELLEKKMDLNQFLHERKNAGDKTSSFFKRFNTKVVAVNNSSPIRTEKERNQTSIIALIDYQKTQNNNICFATKLSI</sequence>
<keyword evidence="7" id="KW-1185">Reference proteome</keyword>
<reference evidence="6" key="1">
    <citation type="submission" date="2021-10" db="EMBL/GenBank/DDBJ databases">
        <title>Tropical sea cucumber genome reveals ecological adaptation and Cuvierian tubules defense mechanism.</title>
        <authorList>
            <person name="Chen T."/>
        </authorList>
    </citation>
    <scope>NUCLEOTIDE SEQUENCE</scope>
    <source>
        <strain evidence="6">Nanhai2018</strain>
        <tissue evidence="6">Muscle</tissue>
    </source>
</reference>
<dbReference type="InterPro" id="IPR027417">
    <property type="entry name" value="P-loop_NTPase"/>
</dbReference>
<evidence type="ECO:0000256" key="4">
    <source>
        <dbReference type="SAM" id="SignalP"/>
    </source>
</evidence>
<feature type="signal peptide" evidence="4">
    <location>
        <begin position="1"/>
        <end position="20"/>
    </location>
</feature>
<dbReference type="SUPFAM" id="SSF52540">
    <property type="entry name" value="P-loop containing nucleoside triphosphate hydrolases"/>
    <property type="match status" value="1"/>
</dbReference>
<feature type="domain" description="AIG1-type G" evidence="5">
    <location>
        <begin position="436"/>
        <end position="642"/>
    </location>
</feature>
<feature type="chain" id="PRO_5040268062" evidence="4">
    <location>
        <begin position="21"/>
        <end position="642"/>
    </location>
</feature>
<dbReference type="Gene3D" id="3.40.50.300">
    <property type="entry name" value="P-loop containing nucleotide triphosphate hydrolases"/>
    <property type="match status" value="1"/>
</dbReference>
<comment type="caution">
    <text evidence="6">The sequence shown here is derived from an EMBL/GenBank/DDBJ whole genome shotgun (WGS) entry which is preliminary data.</text>
</comment>
<keyword evidence="3" id="KW-0342">GTP-binding</keyword>
<evidence type="ECO:0000256" key="3">
    <source>
        <dbReference type="ARBA" id="ARBA00023134"/>
    </source>
</evidence>
<dbReference type="GO" id="GO:0005525">
    <property type="term" value="F:GTP binding"/>
    <property type="evidence" value="ECO:0007669"/>
    <property type="project" value="UniProtKB-KW"/>
</dbReference>
<evidence type="ECO:0000256" key="1">
    <source>
        <dbReference type="ARBA" id="ARBA00008535"/>
    </source>
</evidence>
<gene>
    <name evidence="6" type="ORF">HOLleu_42036</name>
</gene>
<dbReference type="OrthoDB" id="8954335at2759"/>
<dbReference type="EMBL" id="JAIZAY010000024">
    <property type="protein sequence ID" value="KAJ8019398.1"/>
    <property type="molecule type" value="Genomic_DNA"/>
</dbReference>
<dbReference type="PANTHER" id="PTHR10903:SF184">
    <property type="entry name" value="GTP-BINDING PROTEIN A"/>
    <property type="match status" value="1"/>
</dbReference>
<dbReference type="PANTHER" id="PTHR10903">
    <property type="entry name" value="GTPASE, IMAP FAMILY MEMBER-RELATED"/>
    <property type="match status" value="1"/>
</dbReference>
<comment type="similarity">
    <text evidence="1">Belongs to the TRAFAC class TrmE-Era-EngA-EngB-Septin-like GTPase superfamily. AIG1/Toc34/Toc159-like paraseptin GTPase family. IAN subfamily.</text>
</comment>
<organism evidence="6 7">
    <name type="scientific">Holothuria leucospilota</name>
    <name type="common">Black long sea cucumber</name>
    <name type="synonym">Mertensiothuria leucospilota</name>
    <dbReference type="NCBI Taxonomy" id="206669"/>
    <lineage>
        <taxon>Eukaryota</taxon>
        <taxon>Metazoa</taxon>
        <taxon>Echinodermata</taxon>
        <taxon>Eleutherozoa</taxon>
        <taxon>Echinozoa</taxon>
        <taxon>Holothuroidea</taxon>
        <taxon>Aspidochirotacea</taxon>
        <taxon>Aspidochirotida</taxon>
        <taxon>Holothuriidae</taxon>
        <taxon>Holothuria</taxon>
    </lineage>
</organism>
<accession>A0A9Q1BBJ3</accession>
<dbReference type="AlphaFoldDB" id="A0A9Q1BBJ3"/>
<keyword evidence="2" id="KW-0547">Nucleotide-binding</keyword>
<dbReference type="Pfam" id="PF04548">
    <property type="entry name" value="AIG1"/>
    <property type="match status" value="1"/>
</dbReference>
<protein>
    <submittedName>
        <fullName evidence="6">GTPase IMAP family member 7</fullName>
    </submittedName>
</protein>
<name>A0A9Q1BBJ3_HOLLE</name>